<dbReference type="InterPro" id="IPR052173">
    <property type="entry name" value="Beta-lactam_resp_regulator"/>
</dbReference>
<proteinExistence type="predicted"/>
<dbReference type="Gene3D" id="2.170.130.10">
    <property type="entry name" value="TonB-dependent receptor, plug domain"/>
    <property type="match status" value="1"/>
</dbReference>
<evidence type="ECO:0000313" key="3">
    <source>
        <dbReference type="EMBL" id="RFS21207.1"/>
    </source>
</evidence>
<keyword evidence="1" id="KW-0812">Transmembrane</keyword>
<evidence type="ECO:0000313" key="4">
    <source>
        <dbReference type="Proteomes" id="UP000260644"/>
    </source>
</evidence>
<dbReference type="SUPFAM" id="SSF56935">
    <property type="entry name" value="Porins"/>
    <property type="match status" value="1"/>
</dbReference>
<sequence>MLIYLLKANIALSLFFLAYRLGLRRLTFYTLNRLFLLGGILFSAVYPFIDVNAFINKHETLTGTVMVYIPDLSRFKASSEQFNAWMLLVYIFWIGVVVMGFKMAIQLYSLRRIHRQSKTGKLGETTVQILKEAINPFSFFHHIYINPTLHQPEELQSIIFHESVHVKQWHTLDVLIGEINNVFYWFNPGAWLMKSAIRENLEFITDRYLLQQGVDKVSYQYNLIKVSGIPTATAIANNFNFSHLKNRIFMMNSKRSSRYHLVRYLVLGSLAGGLVLLLNYSRASSITSYNFVPEPIKNSITLFTPAKDTATPAPTIKVTTTPQANKANDIVIKSVTISEVMPPLYLLDGKRISKEELDNVDPNRIKSVNVIKAEDQMKPYIKQFGDEAKGGIIDVVILKDGEARPELPKGTIAVTMRGVANDQTKVVVGGGSPETSLRNLVGKRLLLIDGQLATKEAIDYFDSHPEKIESVNVVKSENAVAIYGSAAKEGIVFLATKAANNTITVEGRAQMETKDTLRIKVKG</sequence>
<dbReference type="PANTHER" id="PTHR34978:SF3">
    <property type="entry name" value="SLR0241 PROTEIN"/>
    <property type="match status" value="1"/>
</dbReference>
<accession>A0A3E1Y802</accession>
<keyword evidence="4" id="KW-1185">Reference proteome</keyword>
<dbReference type="PANTHER" id="PTHR34978">
    <property type="entry name" value="POSSIBLE SENSOR-TRANSDUCER PROTEIN BLAR"/>
    <property type="match status" value="1"/>
</dbReference>
<keyword evidence="1" id="KW-0472">Membrane</keyword>
<organism evidence="3 4">
    <name type="scientific">Chitinophaga silvatica</name>
    <dbReference type="NCBI Taxonomy" id="2282649"/>
    <lineage>
        <taxon>Bacteria</taxon>
        <taxon>Pseudomonadati</taxon>
        <taxon>Bacteroidota</taxon>
        <taxon>Chitinophagia</taxon>
        <taxon>Chitinophagales</taxon>
        <taxon>Chitinophagaceae</taxon>
        <taxon>Chitinophaga</taxon>
    </lineage>
</organism>
<feature type="domain" description="Peptidase M56" evidence="2">
    <location>
        <begin position="142"/>
        <end position="250"/>
    </location>
</feature>
<feature type="transmembrane region" description="Helical" evidence="1">
    <location>
        <begin position="82"/>
        <end position="105"/>
    </location>
</feature>
<dbReference type="InterPro" id="IPR008756">
    <property type="entry name" value="Peptidase_M56"/>
</dbReference>
<protein>
    <submittedName>
        <fullName evidence="3">M56 family peptidase</fullName>
    </submittedName>
</protein>
<feature type="transmembrane region" description="Helical" evidence="1">
    <location>
        <begin position="261"/>
        <end position="280"/>
    </location>
</feature>
<keyword evidence="1" id="KW-1133">Transmembrane helix</keyword>
<dbReference type="InterPro" id="IPR037066">
    <property type="entry name" value="Plug_dom_sf"/>
</dbReference>
<dbReference type="CDD" id="cd07341">
    <property type="entry name" value="M56_BlaR1_MecR1_like"/>
    <property type="match status" value="1"/>
</dbReference>
<reference evidence="3 4" key="1">
    <citation type="submission" date="2018-07" db="EMBL/GenBank/DDBJ databases">
        <title>Chitinophaga K2CV101002-2 sp. nov., isolated from a monsoon evergreen broad-leaved forest soil.</title>
        <authorList>
            <person name="Lv Y."/>
        </authorList>
    </citation>
    <scope>NUCLEOTIDE SEQUENCE [LARGE SCALE GENOMIC DNA]</scope>
    <source>
        <strain evidence="3 4">GDMCC 1.1288</strain>
    </source>
</reference>
<feature type="transmembrane region" description="Helical" evidence="1">
    <location>
        <begin position="34"/>
        <end position="55"/>
    </location>
</feature>
<comment type="caution">
    <text evidence="3">The sequence shown here is derived from an EMBL/GenBank/DDBJ whole genome shotgun (WGS) entry which is preliminary data.</text>
</comment>
<evidence type="ECO:0000256" key="1">
    <source>
        <dbReference type="SAM" id="Phobius"/>
    </source>
</evidence>
<dbReference type="EMBL" id="QPMM01000009">
    <property type="protein sequence ID" value="RFS21207.1"/>
    <property type="molecule type" value="Genomic_DNA"/>
</dbReference>
<dbReference type="Proteomes" id="UP000260644">
    <property type="component" value="Unassembled WGS sequence"/>
</dbReference>
<dbReference type="Pfam" id="PF05569">
    <property type="entry name" value="Peptidase_M56"/>
    <property type="match status" value="1"/>
</dbReference>
<gene>
    <name evidence="3" type="ORF">DVR12_17305</name>
</gene>
<evidence type="ECO:0000259" key="2">
    <source>
        <dbReference type="Pfam" id="PF05569"/>
    </source>
</evidence>
<name>A0A3E1Y802_9BACT</name>
<dbReference type="AlphaFoldDB" id="A0A3E1Y802"/>
<dbReference type="OrthoDB" id="649093at2"/>